<dbReference type="CDD" id="cd00077">
    <property type="entry name" value="HDc"/>
    <property type="match status" value="1"/>
</dbReference>
<dbReference type="Gene3D" id="1.10.3210.10">
    <property type="entry name" value="Hypothetical protein af1432"/>
    <property type="match status" value="1"/>
</dbReference>
<gene>
    <name evidence="2" type="ordered locus">TREPR_2745</name>
</gene>
<organism evidence="2 3">
    <name type="scientific">Treponema primitia (strain ATCC BAA-887 / DSM 12427 / ZAS-2)</name>
    <dbReference type="NCBI Taxonomy" id="545694"/>
    <lineage>
        <taxon>Bacteria</taxon>
        <taxon>Pseudomonadati</taxon>
        <taxon>Spirochaetota</taxon>
        <taxon>Spirochaetia</taxon>
        <taxon>Spirochaetales</taxon>
        <taxon>Treponemataceae</taxon>
        <taxon>Treponema</taxon>
    </lineage>
</organism>
<dbReference type="SUPFAM" id="SSF109604">
    <property type="entry name" value="HD-domain/PDEase-like"/>
    <property type="match status" value="1"/>
</dbReference>
<dbReference type="InterPro" id="IPR003607">
    <property type="entry name" value="HD/PDEase_dom"/>
</dbReference>
<reference evidence="3" key="1">
    <citation type="submission" date="2009-12" db="EMBL/GenBank/DDBJ databases">
        <title>Complete sequence of Treponema primitia strain ZAS-2.</title>
        <authorList>
            <person name="Tetu S.G."/>
            <person name="Matson E."/>
            <person name="Ren Q."/>
            <person name="Seshadri R."/>
            <person name="Elbourne L."/>
            <person name="Hassan K.A."/>
            <person name="Durkin A."/>
            <person name="Radune D."/>
            <person name="Mohamoud Y."/>
            <person name="Shay R."/>
            <person name="Jin S."/>
            <person name="Zhang X."/>
            <person name="Lucey K."/>
            <person name="Ballor N.R."/>
            <person name="Ottesen E."/>
            <person name="Rosenthal R."/>
            <person name="Allen A."/>
            <person name="Leadbetter J.R."/>
            <person name="Paulsen I.T."/>
        </authorList>
    </citation>
    <scope>NUCLEOTIDE SEQUENCE [LARGE SCALE GENOMIC DNA]</scope>
    <source>
        <strain evidence="3">ATCC BAA-887 / DSM 12427 / ZAS-2</strain>
    </source>
</reference>
<evidence type="ECO:0000259" key="1">
    <source>
        <dbReference type="SMART" id="SM00471"/>
    </source>
</evidence>
<evidence type="ECO:0000313" key="3">
    <source>
        <dbReference type="Proteomes" id="UP000009223"/>
    </source>
</evidence>
<proteinExistence type="predicted"/>
<dbReference type="KEGG" id="tpi:TREPR_2745"/>
<dbReference type="InterPro" id="IPR006674">
    <property type="entry name" value="HD_domain"/>
</dbReference>
<dbReference type="HOGENOM" id="CLU_104072_0_1_12"/>
<protein>
    <submittedName>
        <fullName evidence="2">HD family hydrolase, diverged</fullName>
    </submittedName>
</protein>
<dbReference type="SMART" id="SM00471">
    <property type="entry name" value="HDc"/>
    <property type="match status" value="1"/>
</dbReference>
<accession>F5YQJ1</accession>
<keyword evidence="3" id="KW-1185">Reference proteome</keyword>
<dbReference type="Pfam" id="PF01966">
    <property type="entry name" value="HD"/>
    <property type="match status" value="1"/>
</dbReference>
<dbReference type="eggNOG" id="COG1418">
    <property type="taxonomic scope" value="Bacteria"/>
</dbReference>
<reference evidence="2 3" key="2">
    <citation type="journal article" date="2011" name="ISME J.">
        <title>RNA-seq reveals cooperative metabolic interactions between two termite-gut spirochete species in co-culture.</title>
        <authorList>
            <person name="Rosenthal A.Z."/>
            <person name="Matson E.G."/>
            <person name="Eldar A."/>
            <person name="Leadbetter J.R."/>
        </authorList>
    </citation>
    <scope>NUCLEOTIDE SEQUENCE [LARGE SCALE GENOMIC DNA]</scope>
    <source>
        <strain evidence="3">ATCC BAA-887 / DSM 12427 / ZAS-2</strain>
    </source>
</reference>
<name>F5YQJ1_TREPZ</name>
<evidence type="ECO:0000313" key="2">
    <source>
        <dbReference type="EMBL" id="AEF86193.1"/>
    </source>
</evidence>
<dbReference type="EMBL" id="CP001843">
    <property type="protein sequence ID" value="AEF86193.1"/>
    <property type="molecule type" value="Genomic_DNA"/>
</dbReference>
<dbReference type="STRING" id="545694.TREPR_2745"/>
<dbReference type="OrthoDB" id="360187at2"/>
<feature type="domain" description="HD/PDEase" evidence="1">
    <location>
        <begin position="30"/>
        <end position="149"/>
    </location>
</feature>
<dbReference type="AlphaFoldDB" id="F5YQJ1"/>
<keyword evidence="2" id="KW-0378">Hydrolase</keyword>
<sequence>MKDIVLFGSIAKEILEHPVFSESKGFIQHGRISVYEHSLDVAKLSFSMGEFFKIADKESLVRGALLHDFFLYDWHKPEKMWSPHGWTHPVVAAENGRKYFNISDKEASIIRTHMWPYTLLHPPQYREGWIVCIADKICSALETLCRWRRSAV</sequence>
<dbReference type="RefSeq" id="WP_015707484.1">
    <property type="nucleotide sequence ID" value="NC_015578.1"/>
</dbReference>
<dbReference type="GO" id="GO:0016787">
    <property type="term" value="F:hydrolase activity"/>
    <property type="evidence" value="ECO:0007669"/>
    <property type="project" value="UniProtKB-KW"/>
</dbReference>
<dbReference type="Proteomes" id="UP000009223">
    <property type="component" value="Chromosome"/>
</dbReference>